<dbReference type="InterPro" id="IPR002524">
    <property type="entry name" value="Cation_efflux"/>
</dbReference>
<dbReference type="EMBL" id="JAEKJR010000003">
    <property type="protein sequence ID" value="MBN8432336.1"/>
    <property type="molecule type" value="Genomic_DNA"/>
</dbReference>
<reference evidence="12 13" key="1">
    <citation type="submission" date="2020-12" db="EMBL/GenBank/DDBJ databases">
        <title>Oil enriched cultivation method for isolating marine PHA-producing bacteria.</title>
        <authorList>
            <person name="Zheng W."/>
            <person name="Yu S."/>
            <person name="Huang Y."/>
        </authorList>
    </citation>
    <scope>NUCLEOTIDE SEQUENCE [LARGE SCALE GENOMIC DNA]</scope>
    <source>
        <strain evidence="12 13">SN0-2</strain>
    </source>
</reference>
<keyword evidence="6 9" id="KW-1133">Transmembrane helix</keyword>
<dbReference type="NCBIfam" id="TIGR01297">
    <property type="entry name" value="CDF"/>
    <property type="match status" value="1"/>
</dbReference>
<feature type="transmembrane region" description="Helical" evidence="9">
    <location>
        <begin position="57"/>
        <end position="75"/>
    </location>
</feature>
<comment type="subcellular location">
    <subcellularLocation>
        <location evidence="1">Membrane</location>
        <topology evidence="1">Multi-pass membrane protein</topology>
    </subcellularLocation>
</comment>
<dbReference type="Gene3D" id="1.20.1510.10">
    <property type="entry name" value="Cation efflux protein transmembrane domain"/>
    <property type="match status" value="1"/>
</dbReference>
<organism evidence="12 13">
    <name type="scientific">Microbulbifer salipaludis</name>
    <dbReference type="NCBI Taxonomy" id="187980"/>
    <lineage>
        <taxon>Bacteria</taxon>
        <taxon>Pseudomonadati</taxon>
        <taxon>Pseudomonadota</taxon>
        <taxon>Gammaproteobacteria</taxon>
        <taxon>Cellvibrionales</taxon>
        <taxon>Microbulbiferaceae</taxon>
        <taxon>Microbulbifer</taxon>
    </lineage>
</organism>
<dbReference type="PANTHER" id="PTHR11562">
    <property type="entry name" value="CATION EFFLUX PROTEIN/ ZINC TRANSPORTER"/>
    <property type="match status" value="1"/>
</dbReference>
<dbReference type="InterPro" id="IPR036837">
    <property type="entry name" value="Cation_efflux_CTD_sf"/>
</dbReference>
<evidence type="ECO:0000313" key="12">
    <source>
        <dbReference type="EMBL" id="MBN8432336.1"/>
    </source>
</evidence>
<evidence type="ECO:0000256" key="3">
    <source>
        <dbReference type="ARBA" id="ARBA00022448"/>
    </source>
</evidence>
<evidence type="ECO:0000256" key="6">
    <source>
        <dbReference type="ARBA" id="ARBA00022989"/>
    </source>
</evidence>
<dbReference type="PANTHER" id="PTHR11562:SF17">
    <property type="entry name" value="RE54080P-RELATED"/>
    <property type="match status" value="1"/>
</dbReference>
<keyword evidence="3" id="KW-0813">Transport</keyword>
<feature type="domain" description="Cation efflux protein cytoplasmic" evidence="11">
    <location>
        <begin position="232"/>
        <end position="293"/>
    </location>
</feature>
<evidence type="ECO:0000256" key="7">
    <source>
        <dbReference type="ARBA" id="ARBA00023065"/>
    </source>
</evidence>
<keyword evidence="13" id="KW-1185">Reference proteome</keyword>
<dbReference type="SUPFAM" id="SSF160240">
    <property type="entry name" value="Cation efflux protein cytoplasmic domain-like"/>
    <property type="match status" value="1"/>
</dbReference>
<dbReference type="InterPro" id="IPR050681">
    <property type="entry name" value="CDF/SLC30A"/>
</dbReference>
<comment type="caution">
    <text evidence="12">The sequence shown here is derived from an EMBL/GenBank/DDBJ whole genome shotgun (WGS) entry which is preliminary data.</text>
</comment>
<keyword evidence="7" id="KW-0406">Ion transport</keyword>
<evidence type="ECO:0000256" key="4">
    <source>
        <dbReference type="ARBA" id="ARBA00022692"/>
    </source>
</evidence>
<comment type="similarity">
    <text evidence="2">Belongs to the cation diffusion facilitator (CDF) transporter (TC 2.A.4) family. SLC30A subfamily.</text>
</comment>
<protein>
    <submittedName>
        <fullName evidence="12">Cation transporter</fullName>
    </submittedName>
</protein>
<feature type="transmembrane region" description="Helical" evidence="9">
    <location>
        <begin position="189"/>
        <end position="207"/>
    </location>
</feature>
<evidence type="ECO:0000259" key="11">
    <source>
        <dbReference type="Pfam" id="PF16916"/>
    </source>
</evidence>
<keyword evidence="5" id="KW-0862">Zinc</keyword>
<evidence type="ECO:0000256" key="8">
    <source>
        <dbReference type="ARBA" id="ARBA00023136"/>
    </source>
</evidence>
<dbReference type="InterPro" id="IPR027469">
    <property type="entry name" value="Cation_efflux_TMD_sf"/>
</dbReference>
<dbReference type="Proteomes" id="UP000664293">
    <property type="component" value="Unassembled WGS sequence"/>
</dbReference>
<feature type="transmembrane region" description="Helical" evidence="9">
    <location>
        <begin position="95"/>
        <end position="114"/>
    </location>
</feature>
<evidence type="ECO:0000256" key="5">
    <source>
        <dbReference type="ARBA" id="ARBA00022906"/>
    </source>
</evidence>
<evidence type="ECO:0000256" key="9">
    <source>
        <dbReference type="SAM" id="Phobius"/>
    </source>
</evidence>
<sequence length="310" mass="33888">MHDHTHHRAHHQAHHHSGNGHLKPLIWGLVITLLFAIVEAIGGWLSGSLALLGDAGHMITDSFSLALGAVAAWLAQKPASREMSFGWGRAEVLAAMINAMLMLLIVVGISIAAFDRLRNPQPVQGGMVMVIAALGLLVNIAVAWVLHRGEQTLNIRGALLHVMGDLLGSVAALIAGAVVYFTGWTPIDPLLSVLICILILFSSIRLLRDAVDVLMERVPRELSLPVVGEAMAMEAGVRSVHDLHIWRLDSRMISLSAHIVVDELSDWPQVLARLRRTLAQRFDIHHVTLQPEPRHLDPTPIIDRVSPSDQ</sequence>
<dbReference type="InterPro" id="IPR027470">
    <property type="entry name" value="Cation_efflux_CTD"/>
</dbReference>
<feature type="domain" description="Cation efflux protein transmembrane" evidence="10">
    <location>
        <begin position="26"/>
        <end position="215"/>
    </location>
</feature>
<feature type="transmembrane region" description="Helical" evidence="9">
    <location>
        <begin position="158"/>
        <end position="183"/>
    </location>
</feature>
<evidence type="ECO:0000256" key="2">
    <source>
        <dbReference type="ARBA" id="ARBA00008873"/>
    </source>
</evidence>
<accession>A0ABS3EAK8</accession>
<gene>
    <name evidence="12" type="ORF">JF535_15935</name>
</gene>
<dbReference type="Pfam" id="PF01545">
    <property type="entry name" value="Cation_efflux"/>
    <property type="match status" value="1"/>
</dbReference>
<keyword evidence="5" id="KW-0864">Zinc transport</keyword>
<keyword evidence="4 9" id="KW-0812">Transmembrane</keyword>
<evidence type="ECO:0000256" key="1">
    <source>
        <dbReference type="ARBA" id="ARBA00004141"/>
    </source>
</evidence>
<dbReference type="RefSeq" id="WP_207004109.1">
    <property type="nucleotide sequence ID" value="NZ_JAEKJR010000003.1"/>
</dbReference>
<feature type="transmembrane region" description="Helical" evidence="9">
    <location>
        <begin position="25"/>
        <end position="45"/>
    </location>
</feature>
<dbReference type="SUPFAM" id="SSF161111">
    <property type="entry name" value="Cation efflux protein transmembrane domain-like"/>
    <property type="match status" value="1"/>
</dbReference>
<name>A0ABS3EAK8_9GAMM</name>
<proteinExistence type="inferred from homology"/>
<keyword evidence="8 9" id="KW-0472">Membrane</keyword>
<feature type="transmembrane region" description="Helical" evidence="9">
    <location>
        <begin position="126"/>
        <end position="146"/>
    </location>
</feature>
<dbReference type="InterPro" id="IPR058533">
    <property type="entry name" value="Cation_efflux_TM"/>
</dbReference>
<evidence type="ECO:0000259" key="10">
    <source>
        <dbReference type="Pfam" id="PF01545"/>
    </source>
</evidence>
<dbReference type="Pfam" id="PF16916">
    <property type="entry name" value="ZT_dimer"/>
    <property type="match status" value="1"/>
</dbReference>
<evidence type="ECO:0000313" key="13">
    <source>
        <dbReference type="Proteomes" id="UP000664293"/>
    </source>
</evidence>